<dbReference type="RefSeq" id="WP_289401043.1">
    <property type="nucleotide sequence ID" value="NZ_JAQIBC010000001.1"/>
</dbReference>
<accession>A0ABT7QP81</accession>
<feature type="compositionally biased region" description="Basic and acidic residues" evidence="1">
    <location>
        <begin position="363"/>
        <end position="387"/>
    </location>
</feature>
<keyword evidence="2" id="KW-0732">Signal</keyword>
<dbReference type="Proteomes" id="UP001169066">
    <property type="component" value="Unassembled WGS sequence"/>
</dbReference>
<sequence>MKQTFFYTFLSVAIATFMTACSGQMADKMAVVGTPSLSSNPCTVIDQKVMRLDRFTQVVQNTSAFHLEEKAAALTVPGITVSTNRKKMLKDAEKKYAEYAAEHQKYGCESSIHTSTAEMAVVSKAALLSDRCDTIDNKLMRLNEFIAMVNHTSAFHLEEKAAALSVPGITVSNNRKQMLRDAKKKYTEYTAERQTYNCKTPMPIRTANISDRKEEINKSVSVSEPSTQSDKKMTKPEESTTKVNPIGTVDMKEKAVALPAAGITVKKNTVQMVSEETKKDAEDTAERQKENVEALMTVESAQIADKKAVRGNSDVCDALDKELIELYEFMIMVKNTSAFHLEEKLQAMPVPGITVSNNKKKMLRDAERKRKELLTEREKQGCKSAEE</sequence>
<protein>
    <recommendedName>
        <fullName evidence="5">DUF4398 domain-containing protein</fullName>
    </recommendedName>
</protein>
<dbReference type="PROSITE" id="PS51257">
    <property type="entry name" value="PROKAR_LIPOPROTEIN"/>
    <property type="match status" value="1"/>
</dbReference>
<name>A0ABT7QP81_9BACT</name>
<comment type="caution">
    <text evidence="3">The sequence shown here is derived from an EMBL/GenBank/DDBJ whole genome shotgun (WGS) entry which is preliminary data.</text>
</comment>
<reference evidence="3" key="1">
    <citation type="submission" date="2023-01" db="EMBL/GenBank/DDBJ databases">
        <title>Sulfurovum sp. XTW-4 genome assembly.</title>
        <authorList>
            <person name="Wang J."/>
        </authorList>
    </citation>
    <scope>NUCLEOTIDE SEQUENCE</scope>
    <source>
        <strain evidence="3">XTW-4</strain>
    </source>
</reference>
<feature type="region of interest" description="Disordered" evidence="1">
    <location>
        <begin position="359"/>
        <end position="387"/>
    </location>
</feature>
<feature type="region of interest" description="Disordered" evidence="1">
    <location>
        <begin position="208"/>
        <end position="243"/>
    </location>
</feature>
<feature type="compositionally biased region" description="Basic and acidic residues" evidence="1">
    <location>
        <begin position="229"/>
        <end position="240"/>
    </location>
</feature>
<feature type="chain" id="PRO_5045683604" description="DUF4398 domain-containing protein" evidence="2">
    <location>
        <begin position="26"/>
        <end position="387"/>
    </location>
</feature>
<dbReference type="EMBL" id="JAQIBC010000001">
    <property type="protein sequence ID" value="MDM5262881.1"/>
    <property type="molecule type" value="Genomic_DNA"/>
</dbReference>
<evidence type="ECO:0000256" key="2">
    <source>
        <dbReference type="SAM" id="SignalP"/>
    </source>
</evidence>
<evidence type="ECO:0000313" key="4">
    <source>
        <dbReference type="Proteomes" id="UP001169066"/>
    </source>
</evidence>
<keyword evidence="4" id="KW-1185">Reference proteome</keyword>
<organism evidence="3 4">
    <name type="scientific">Sulfurovum xiamenensis</name>
    <dbReference type="NCBI Taxonomy" id="3019066"/>
    <lineage>
        <taxon>Bacteria</taxon>
        <taxon>Pseudomonadati</taxon>
        <taxon>Campylobacterota</taxon>
        <taxon>Epsilonproteobacteria</taxon>
        <taxon>Campylobacterales</taxon>
        <taxon>Sulfurovaceae</taxon>
        <taxon>Sulfurovum</taxon>
    </lineage>
</organism>
<gene>
    <name evidence="3" type="ORF">PF327_01590</name>
</gene>
<feature type="signal peptide" evidence="2">
    <location>
        <begin position="1"/>
        <end position="25"/>
    </location>
</feature>
<feature type="compositionally biased region" description="Polar residues" evidence="1">
    <location>
        <begin position="218"/>
        <end position="228"/>
    </location>
</feature>
<evidence type="ECO:0008006" key="5">
    <source>
        <dbReference type="Google" id="ProtNLM"/>
    </source>
</evidence>
<proteinExistence type="predicted"/>
<evidence type="ECO:0000256" key="1">
    <source>
        <dbReference type="SAM" id="MobiDB-lite"/>
    </source>
</evidence>
<evidence type="ECO:0000313" key="3">
    <source>
        <dbReference type="EMBL" id="MDM5262881.1"/>
    </source>
</evidence>